<accession>A0AAN6JPJ3</accession>
<dbReference type="EC" id="3.1.1.89" evidence="2"/>
<feature type="region of interest" description="Disordered" evidence="8">
    <location>
        <begin position="340"/>
        <end position="378"/>
    </location>
</feature>
<reference evidence="10" key="1">
    <citation type="journal article" date="2023" name="PhytoFront">
        <title>Draft Genome Resources of Seven Strains of Tilletia horrida, Causal Agent of Kernel Smut of Rice.</title>
        <authorList>
            <person name="Khanal S."/>
            <person name="Antony Babu S."/>
            <person name="Zhou X.G."/>
        </authorList>
    </citation>
    <scope>NUCLEOTIDE SEQUENCE</scope>
    <source>
        <strain evidence="10">TX3</strain>
    </source>
</reference>
<dbReference type="SUPFAM" id="SSF53474">
    <property type="entry name" value="alpha/beta-Hydrolases"/>
    <property type="match status" value="1"/>
</dbReference>
<proteinExistence type="inferred from homology"/>
<evidence type="ECO:0000256" key="3">
    <source>
        <dbReference type="ARBA" id="ARBA00020672"/>
    </source>
</evidence>
<feature type="active site" evidence="7">
    <location>
        <position position="248"/>
    </location>
</feature>
<comment type="catalytic activity">
    <reaction evidence="6">
        <text>[phosphatase 2A protein]-C-terminal L-leucine methyl ester + H2O = [phosphatase 2A protein]-C-terminal L-leucine + methanol + H(+)</text>
        <dbReference type="Rhea" id="RHEA:48548"/>
        <dbReference type="Rhea" id="RHEA-COMP:12134"/>
        <dbReference type="Rhea" id="RHEA-COMP:12135"/>
        <dbReference type="ChEBI" id="CHEBI:15377"/>
        <dbReference type="ChEBI" id="CHEBI:15378"/>
        <dbReference type="ChEBI" id="CHEBI:17790"/>
        <dbReference type="ChEBI" id="CHEBI:90516"/>
        <dbReference type="ChEBI" id="CHEBI:90517"/>
        <dbReference type="EC" id="3.1.1.89"/>
    </reaction>
</comment>
<protein>
    <recommendedName>
        <fullName evidence="3">Protein phosphatase methylesterase 1</fullName>
        <ecNumber evidence="2">3.1.1.89</ecNumber>
    </recommendedName>
</protein>
<gene>
    <name evidence="10" type="primary">PPE1</name>
    <name evidence="10" type="ORF">OC842_005240</name>
</gene>
<dbReference type="InterPro" id="IPR029058">
    <property type="entry name" value="AB_hydrolase_fold"/>
</dbReference>
<evidence type="ECO:0000256" key="4">
    <source>
        <dbReference type="ARBA" id="ARBA00022487"/>
    </source>
</evidence>
<dbReference type="Proteomes" id="UP001176521">
    <property type="component" value="Unassembled WGS sequence"/>
</dbReference>
<dbReference type="InterPro" id="IPR000073">
    <property type="entry name" value="AB_hydrolase_1"/>
</dbReference>
<dbReference type="EMBL" id="JAPDMQ010000360">
    <property type="protein sequence ID" value="KAK0526278.1"/>
    <property type="molecule type" value="Genomic_DNA"/>
</dbReference>
<evidence type="ECO:0000256" key="2">
    <source>
        <dbReference type="ARBA" id="ARBA00013111"/>
    </source>
</evidence>
<organism evidence="10 11">
    <name type="scientific">Tilletia horrida</name>
    <dbReference type="NCBI Taxonomy" id="155126"/>
    <lineage>
        <taxon>Eukaryota</taxon>
        <taxon>Fungi</taxon>
        <taxon>Dikarya</taxon>
        <taxon>Basidiomycota</taxon>
        <taxon>Ustilaginomycotina</taxon>
        <taxon>Exobasidiomycetes</taxon>
        <taxon>Tilletiales</taxon>
        <taxon>Tilletiaceae</taxon>
        <taxon>Tilletia</taxon>
    </lineage>
</organism>
<feature type="compositionally biased region" description="Acidic residues" evidence="8">
    <location>
        <begin position="138"/>
        <end position="156"/>
    </location>
</feature>
<keyword evidence="5 10" id="KW-0378">Hydrolase</keyword>
<sequence length="494" mass="52403">MSGDASLRASVLKSRIARLPHLPAIHPSNSGAPQSQAAGVGAMDPPPPQSLSLGSPRRASSSRSADGTFAPISAADCFEQALEVDVAFPPGASSTRGTFRVYYTPPRLRASKTGKHRTGSTVSGDIDLDSLQPPAVDAGEEAEDDEDGGDDDEEEGEGTVFVLHHGAGFSGLSYALAAREITRQTKGKAGVLSIDCRGHGRTKVEPAESATDMSLATLSSDLVLVLRTLFASSTDAKPWPKLLLVGHSMGGSVVTKAVEQLVATASSSPAPKRVSVLGLAVLDVVEGTALDALDGMENIVKAQPTGFASVEDAIRWHVDTGVLMNLESARRSVPSLLVPNPAFDQHSAQAANNGGQEEEEEVLQGDSDGDTAQTGADGGFQHQLKWKADLMATQPFWRGWFEGMSQRFLTARTARLLLLAGTDRLDKDLMIGQMQGKYQLVVFPEVGHCLHEDAPERTAQVLVEFWRRNQQSFVPIARLRAQAARRAAGGGDVL</sequence>
<keyword evidence="11" id="KW-1185">Reference proteome</keyword>
<dbReference type="PANTHER" id="PTHR14189">
    <property type="entry name" value="PROTEIN PHOSPHATASE METHYLESTERASE-1 RELATED"/>
    <property type="match status" value="1"/>
</dbReference>
<evidence type="ECO:0000256" key="8">
    <source>
        <dbReference type="SAM" id="MobiDB-lite"/>
    </source>
</evidence>
<feature type="domain" description="AB hydrolase-1" evidence="9">
    <location>
        <begin position="161"/>
        <end position="460"/>
    </location>
</feature>
<evidence type="ECO:0000313" key="11">
    <source>
        <dbReference type="Proteomes" id="UP001176521"/>
    </source>
</evidence>
<name>A0AAN6JPJ3_9BASI</name>
<keyword evidence="4" id="KW-0719">Serine esterase</keyword>
<dbReference type="PANTHER" id="PTHR14189:SF0">
    <property type="entry name" value="PROTEIN PHOSPHATASE METHYLESTERASE 1"/>
    <property type="match status" value="1"/>
</dbReference>
<evidence type="ECO:0000256" key="1">
    <source>
        <dbReference type="ARBA" id="ARBA00008645"/>
    </source>
</evidence>
<dbReference type="InterPro" id="IPR016812">
    <property type="entry name" value="PPase_methylesterase_euk"/>
</dbReference>
<dbReference type="Gene3D" id="3.40.50.1820">
    <property type="entry name" value="alpha/beta hydrolase"/>
    <property type="match status" value="1"/>
</dbReference>
<evidence type="ECO:0000256" key="5">
    <source>
        <dbReference type="ARBA" id="ARBA00022801"/>
    </source>
</evidence>
<evidence type="ECO:0000259" key="9">
    <source>
        <dbReference type="Pfam" id="PF12697"/>
    </source>
</evidence>
<feature type="active site" evidence="7">
    <location>
        <position position="283"/>
    </location>
</feature>
<evidence type="ECO:0000313" key="10">
    <source>
        <dbReference type="EMBL" id="KAK0526278.1"/>
    </source>
</evidence>
<evidence type="ECO:0000256" key="6">
    <source>
        <dbReference type="ARBA" id="ARBA00049203"/>
    </source>
</evidence>
<feature type="compositionally biased region" description="Acidic residues" evidence="8">
    <location>
        <begin position="356"/>
        <end position="369"/>
    </location>
</feature>
<comment type="caution">
    <text evidence="10">The sequence shown here is derived from an EMBL/GenBank/DDBJ whole genome shotgun (WGS) entry which is preliminary data.</text>
</comment>
<dbReference type="GO" id="GO:0051723">
    <property type="term" value="F:protein methylesterase activity"/>
    <property type="evidence" value="ECO:0007669"/>
    <property type="project" value="UniProtKB-EC"/>
</dbReference>
<feature type="compositionally biased region" description="Low complexity" evidence="8">
    <location>
        <begin position="50"/>
        <end position="65"/>
    </location>
</feature>
<comment type="similarity">
    <text evidence="1">Belongs to the AB hydrolase superfamily.</text>
</comment>
<feature type="region of interest" description="Disordered" evidence="8">
    <location>
        <begin position="22"/>
        <end position="66"/>
    </location>
</feature>
<dbReference type="PIRSF" id="PIRSF022950">
    <property type="entry name" value="PPase_methylesterase_euk"/>
    <property type="match status" value="1"/>
</dbReference>
<evidence type="ECO:0000256" key="7">
    <source>
        <dbReference type="PIRSR" id="PIRSR022950-1"/>
    </source>
</evidence>
<feature type="active site" evidence="7">
    <location>
        <position position="448"/>
    </location>
</feature>
<feature type="region of interest" description="Disordered" evidence="8">
    <location>
        <begin position="110"/>
        <end position="156"/>
    </location>
</feature>
<dbReference type="Pfam" id="PF12697">
    <property type="entry name" value="Abhydrolase_6"/>
    <property type="match status" value="1"/>
</dbReference>
<dbReference type="AlphaFoldDB" id="A0AAN6JPJ3"/>
<feature type="compositionally biased region" description="Polar residues" evidence="8">
    <location>
        <begin position="27"/>
        <end position="37"/>
    </location>
</feature>